<feature type="chain" id="PRO_5013641298" evidence="8">
    <location>
        <begin position="22"/>
        <end position="169"/>
    </location>
</feature>
<keyword evidence="10" id="KW-0808">Transferase</keyword>
<dbReference type="GO" id="GO:0016020">
    <property type="term" value="C:membrane"/>
    <property type="evidence" value="ECO:0007669"/>
    <property type="project" value="UniProtKB-SubCell"/>
</dbReference>
<dbReference type="Pfam" id="PF00560">
    <property type="entry name" value="LRR_1"/>
    <property type="match status" value="3"/>
</dbReference>
<dbReference type="PANTHER" id="PTHR48060">
    <property type="entry name" value="DNA DAMAGE-REPAIR/TOLERATION PROTEIN DRT100"/>
    <property type="match status" value="1"/>
</dbReference>
<reference evidence="11" key="1">
    <citation type="journal article" date="2018" name="Gigascience">
        <title>Genome assembly of the Pink Ipe (Handroanthus impetiginosus, Bignoniaceae), a highly valued, ecologically keystone Neotropical timber forest tree.</title>
        <authorList>
            <person name="Silva-Junior O.B."/>
            <person name="Grattapaglia D."/>
            <person name="Novaes E."/>
            <person name="Collevatti R.G."/>
        </authorList>
    </citation>
    <scope>NUCLEOTIDE SEQUENCE [LARGE SCALE GENOMIC DNA]</scope>
    <source>
        <strain evidence="11">cv. UFG-1</strain>
    </source>
</reference>
<dbReference type="SUPFAM" id="SSF52058">
    <property type="entry name" value="L domain-like"/>
    <property type="match status" value="1"/>
</dbReference>
<dbReference type="EMBL" id="NKXS01002827">
    <property type="protein sequence ID" value="PIN11936.1"/>
    <property type="molecule type" value="Genomic_DNA"/>
</dbReference>
<dbReference type="STRING" id="429701.A0A2G9H370"/>
<dbReference type="InterPro" id="IPR053211">
    <property type="entry name" value="DNA_repair-toleration"/>
</dbReference>
<dbReference type="PANTHER" id="PTHR48060:SF21">
    <property type="entry name" value="L DOMAIN-LIKE PROTEIN"/>
    <property type="match status" value="1"/>
</dbReference>
<keyword evidence="10" id="KW-0418">Kinase</keyword>
<protein>
    <submittedName>
        <fullName evidence="10">Non-specific serine/threonine protein kinase</fullName>
        <ecNumber evidence="10">2.7.11.1</ecNumber>
    </submittedName>
</protein>
<evidence type="ECO:0000256" key="1">
    <source>
        <dbReference type="ARBA" id="ARBA00004167"/>
    </source>
</evidence>
<evidence type="ECO:0000256" key="5">
    <source>
        <dbReference type="ARBA" id="ARBA00022737"/>
    </source>
</evidence>
<keyword evidence="10" id="KW-0723">Serine/threonine-protein kinase</keyword>
<evidence type="ECO:0000256" key="6">
    <source>
        <dbReference type="ARBA" id="ARBA00022989"/>
    </source>
</evidence>
<proteinExistence type="predicted"/>
<evidence type="ECO:0000313" key="10">
    <source>
        <dbReference type="EMBL" id="PIN11936.1"/>
    </source>
</evidence>
<evidence type="ECO:0000256" key="2">
    <source>
        <dbReference type="ARBA" id="ARBA00022614"/>
    </source>
</evidence>
<evidence type="ECO:0000256" key="3">
    <source>
        <dbReference type="ARBA" id="ARBA00022692"/>
    </source>
</evidence>
<dbReference type="InterPro" id="IPR032675">
    <property type="entry name" value="LRR_dom_sf"/>
</dbReference>
<keyword evidence="5" id="KW-0677">Repeat</keyword>
<evidence type="ECO:0000256" key="8">
    <source>
        <dbReference type="SAM" id="SignalP"/>
    </source>
</evidence>
<dbReference type="Pfam" id="PF08263">
    <property type="entry name" value="LRRNT_2"/>
    <property type="match status" value="1"/>
</dbReference>
<name>A0A2G9H370_9LAMI</name>
<organism evidence="10 11">
    <name type="scientific">Handroanthus impetiginosus</name>
    <dbReference type="NCBI Taxonomy" id="429701"/>
    <lineage>
        <taxon>Eukaryota</taxon>
        <taxon>Viridiplantae</taxon>
        <taxon>Streptophyta</taxon>
        <taxon>Embryophyta</taxon>
        <taxon>Tracheophyta</taxon>
        <taxon>Spermatophyta</taxon>
        <taxon>Magnoliopsida</taxon>
        <taxon>eudicotyledons</taxon>
        <taxon>Gunneridae</taxon>
        <taxon>Pentapetalae</taxon>
        <taxon>asterids</taxon>
        <taxon>lamiids</taxon>
        <taxon>Lamiales</taxon>
        <taxon>Bignoniaceae</taxon>
        <taxon>Crescentiina</taxon>
        <taxon>Tabebuia alliance</taxon>
        <taxon>Handroanthus</taxon>
    </lineage>
</organism>
<dbReference type="Gene3D" id="3.80.10.10">
    <property type="entry name" value="Ribonuclease Inhibitor"/>
    <property type="match status" value="1"/>
</dbReference>
<dbReference type="InterPro" id="IPR001611">
    <property type="entry name" value="Leu-rich_rpt"/>
</dbReference>
<dbReference type="AlphaFoldDB" id="A0A2G9H370"/>
<dbReference type="InterPro" id="IPR013210">
    <property type="entry name" value="LRR_N_plant-typ"/>
</dbReference>
<keyword evidence="4 8" id="KW-0732">Signal</keyword>
<dbReference type="GO" id="GO:0004674">
    <property type="term" value="F:protein serine/threonine kinase activity"/>
    <property type="evidence" value="ECO:0007669"/>
    <property type="project" value="UniProtKB-KW"/>
</dbReference>
<dbReference type="OrthoDB" id="687555at2759"/>
<dbReference type="EC" id="2.7.11.1" evidence="10"/>
<gene>
    <name evidence="10" type="ORF">CDL12_15457</name>
</gene>
<dbReference type="Proteomes" id="UP000231279">
    <property type="component" value="Unassembled WGS sequence"/>
</dbReference>
<keyword evidence="3" id="KW-0812">Transmembrane</keyword>
<accession>A0A2G9H370</accession>
<evidence type="ECO:0000259" key="9">
    <source>
        <dbReference type="Pfam" id="PF08263"/>
    </source>
</evidence>
<comment type="subcellular location">
    <subcellularLocation>
        <location evidence="1">Membrane</location>
        <topology evidence="1">Single-pass membrane protein</topology>
    </subcellularLocation>
</comment>
<keyword evidence="7" id="KW-0472">Membrane</keyword>
<keyword evidence="11" id="KW-1185">Reference proteome</keyword>
<keyword evidence="6" id="KW-1133">Transmembrane helix</keyword>
<sequence length="169" mass="19050">MERYSPILQLIALFLLPYLLSHNLANTTIDLNTDEFSLLAFKTHITNDSSHTTLGKNWTTKTSVCHWVGVTCGSRHHRVIALDISHMSLEGTIPPHIGNLSFLVYLNITGNLFHGDLPNELAHLRRLRVVDFSNNSFAGELPRTWLGNMTDGLEEMHLNFNSFNGIIIL</sequence>
<keyword evidence="2" id="KW-0433">Leucine-rich repeat</keyword>
<feature type="domain" description="Leucine-rich repeat-containing N-terminal plant-type" evidence="9">
    <location>
        <begin position="31"/>
        <end position="72"/>
    </location>
</feature>
<comment type="caution">
    <text evidence="10">The sequence shown here is derived from an EMBL/GenBank/DDBJ whole genome shotgun (WGS) entry which is preliminary data.</text>
</comment>
<evidence type="ECO:0000256" key="4">
    <source>
        <dbReference type="ARBA" id="ARBA00022729"/>
    </source>
</evidence>
<evidence type="ECO:0000256" key="7">
    <source>
        <dbReference type="ARBA" id="ARBA00023136"/>
    </source>
</evidence>
<evidence type="ECO:0000313" key="11">
    <source>
        <dbReference type="Proteomes" id="UP000231279"/>
    </source>
</evidence>
<feature type="signal peptide" evidence="8">
    <location>
        <begin position="1"/>
        <end position="21"/>
    </location>
</feature>
<dbReference type="FunFam" id="3.80.10.10:FF:000129">
    <property type="entry name" value="Leucine-rich repeat receptor-like kinase"/>
    <property type="match status" value="1"/>
</dbReference>